<name>A0A5B7HZB0_PORTR</name>
<evidence type="ECO:0000256" key="1">
    <source>
        <dbReference type="SAM" id="MobiDB-lite"/>
    </source>
</evidence>
<feature type="region of interest" description="Disordered" evidence="1">
    <location>
        <begin position="211"/>
        <end position="255"/>
    </location>
</feature>
<evidence type="ECO:0000313" key="2">
    <source>
        <dbReference type="EMBL" id="MPC75333.1"/>
    </source>
</evidence>
<dbReference type="Proteomes" id="UP000324222">
    <property type="component" value="Unassembled WGS sequence"/>
</dbReference>
<protein>
    <submittedName>
        <fullName evidence="2">Uncharacterized protein</fullName>
    </submittedName>
</protein>
<sequence length="312" mass="33872">MVKTRGEARCGEANQGEARRDETRQGELPDGTSCVGQREHTGLRAGQLLSTSMPLTLTSGKLFLFTGSDDRQSLSPESASCVRLCNRRCCYDGDVSPEAVEADAVHVDVWRAVPQSLWPARRRCSLQARDATPALGAAPPTIRRERRTTVGRGWRLSLTAAVHRTLVNEGVICVIGGAWPRAAGCPAWAEGVWWCVAVLRFHDDTRAAAAPVAPATSTRDSAHTCAHPPGRHGPHVLSRPARRQQPSAPSDVPPLRRLASAVEPRVKRAPRACERREAVWPCWPCAARVMVLRVRCAARGEESPSASPVRVS</sequence>
<accession>A0A5B7HZB0</accession>
<reference evidence="2 3" key="1">
    <citation type="submission" date="2019-05" db="EMBL/GenBank/DDBJ databases">
        <title>Another draft genome of Portunus trituberculatus and its Hox gene families provides insights of decapod evolution.</title>
        <authorList>
            <person name="Jeong J.-H."/>
            <person name="Song I."/>
            <person name="Kim S."/>
            <person name="Choi T."/>
            <person name="Kim D."/>
            <person name="Ryu S."/>
            <person name="Kim W."/>
        </authorList>
    </citation>
    <scope>NUCLEOTIDE SEQUENCE [LARGE SCALE GENOMIC DNA]</scope>
    <source>
        <tissue evidence="2">Muscle</tissue>
    </source>
</reference>
<feature type="region of interest" description="Disordered" evidence="1">
    <location>
        <begin position="1"/>
        <end position="39"/>
    </location>
</feature>
<feature type="compositionally biased region" description="Basic and acidic residues" evidence="1">
    <location>
        <begin position="1"/>
        <end position="10"/>
    </location>
</feature>
<feature type="compositionally biased region" description="Basic and acidic residues" evidence="1">
    <location>
        <begin position="17"/>
        <end position="27"/>
    </location>
</feature>
<dbReference type="EMBL" id="VSRR010040872">
    <property type="protein sequence ID" value="MPC75333.1"/>
    <property type="molecule type" value="Genomic_DNA"/>
</dbReference>
<keyword evidence="3" id="KW-1185">Reference proteome</keyword>
<proteinExistence type="predicted"/>
<evidence type="ECO:0000313" key="3">
    <source>
        <dbReference type="Proteomes" id="UP000324222"/>
    </source>
</evidence>
<gene>
    <name evidence="2" type="ORF">E2C01_069720</name>
</gene>
<dbReference type="AlphaFoldDB" id="A0A5B7HZB0"/>
<organism evidence="2 3">
    <name type="scientific">Portunus trituberculatus</name>
    <name type="common">Swimming crab</name>
    <name type="synonym">Neptunus trituberculatus</name>
    <dbReference type="NCBI Taxonomy" id="210409"/>
    <lineage>
        <taxon>Eukaryota</taxon>
        <taxon>Metazoa</taxon>
        <taxon>Ecdysozoa</taxon>
        <taxon>Arthropoda</taxon>
        <taxon>Crustacea</taxon>
        <taxon>Multicrustacea</taxon>
        <taxon>Malacostraca</taxon>
        <taxon>Eumalacostraca</taxon>
        <taxon>Eucarida</taxon>
        <taxon>Decapoda</taxon>
        <taxon>Pleocyemata</taxon>
        <taxon>Brachyura</taxon>
        <taxon>Eubrachyura</taxon>
        <taxon>Portunoidea</taxon>
        <taxon>Portunidae</taxon>
        <taxon>Portuninae</taxon>
        <taxon>Portunus</taxon>
    </lineage>
</organism>
<comment type="caution">
    <text evidence="2">The sequence shown here is derived from an EMBL/GenBank/DDBJ whole genome shotgun (WGS) entry which is preliminary data.</text>
</comment>